<sequence>MGRGRVDEFVLDFDEPALAADPGRPAGTTSRSAGASAGWRSPVLWGSFAVLLVVLGIVVAPPPPVPSWRVGPAWSQPPEQRWSVPLSATMSSPRLVVEDAHVFVADDGRIDAYGRTDGELRWSIAEVHDCVRAELFVCLSGSGADAVVSVVDDDGTVRTVPAPGALAATLYRGDLILLTEGAAAGDDLTLHVGLDLDQLRWSTAVEAADEFRSLGRPGVIMRDDLVLVSNGALYRARTGEHIPGSWSYQLEDAPLISWGGGRSQYIPPGTDRVLDLPGLGWPALVDDGSVPPVTLAQGTGDVMEAMDADGQVLWQVPYGIPLARLGGVLVILGSSTVSGREPRTGELLWTTPENMLCPCRGDASGLLLYAFEVDPDGALTNTRLVGMSIADGKILWEMPMPDGAVIGDAEDAVAVLLDDQLSLYARN</sequence>
<dbReference type="Proteomes" id="UP000504882">
    <property type="component" value="Unassembled WGS sequence"/>
</dbReference>
<reference evidence="2 3" key="1">
    <citation type="submission" date="2019-03" db="EMBL/GenBank/DDBJ databases">
        <title>Genomic features of bacteria from cold environments.</title>
        <authorList>
            <person name="Shen L."/>
        </authorList>
    </citation>
    <scope>NUCLEOTIDE SEQUENCE [LARGE SCALE GENOMIC DNA]</scope>
    <source>
        <strain evidence="3">T3246-1</strain>
    </source>
</reference>
<comment type="caution">
    <text evidence="2">The sequence shown here is derived from an EMBL/GenBank/DDBJ whole genome shotgun (WGS) entry which is preliminary data.</text>
</comment>
<evidence type="ECO:0000259" key="1">
    <source>
        <dbReference type="Pfam" id="PF13360"/>
    </source>
</evidence>
<dbReference type="SUPFAM" id="SSF50998">
    <property type="entry name" value="Quinoprotein alcohol dehydrogenase-like"/>
    <property type="match status" value="1"/>
</dbReference>
<protein>
    <recommendedName>
        <fullName evidence="1">Pyrrolo-quinoline quinone repeat domain-containing protein</fullName>
    </recommendedName>
</protein>
<dbReference type="RefSeq" id="WP_133107230.1">
    <property type="nucleotide sequence ID" value="NZ_SMNA01000004.1"/>
</dbReference>
<evidence type="ECO:0000313" key="3">
    <source>
        <dbReference type="Proteomes" id="UP000504882"/>
    </source>
</evidence>
<evidence type="ECO:0000313" key="2">
    <source>
        <dbReference type="EMBL" id="TDE94820.1"/>
    </source>
</evidence>
<dbReference type="Pfam" id="PF13360">
    <property type="entry name" value="PQQ_2"/>
    <property type="match status" value="1"/>
</dbReference>
<dbReference type="EMBL" id="SMNA01000004">
    <property type="protein sequence ID" value="TDE94820.1"/>
    <property type="molecule type" value="Genomic_DNA"/>
</dbReference>
<organism evidence="2 3">
    <name type="scientific">Occultella glacieicola</name>
    <dbReference type="NCBI Taxonomy" id="2518684"/>
    <lineage>
        <taxon>Bacteria</taxon>
        <taxon>Bacillati</taxon>
        <taxon>Actinomycetota</taxon>
        <taxon>Actinomycetes</taxon>
        <taxon>Micrococcales</taxon>
        <taxon>Ruaniaceae</taxon>
        <taxon>Occultella</taxon>
    </lineage>
</organism>
<feature type="domain" description="Pyrrolo-quinoline quinone repeat" evidence="1">
    <location>
        <begin position="79"/>
        <end position="154"/>
    </location>
</feature>
<dbReference type="InterPro" id="IPR011047">
    <property type="entry name" value="Quinoprotein_ADH-like_sf"/>
</dbReference>
<accession>A0ABY2E465</accession>
<dbReference type="Gene3D" id="2.130.10.10">
    <property type="entry name" value="YVTN repeat-like/Quinoprotein amine dehydrogenase"/>
    <property type="match status" value="1"/>
</dbReference>
<gene>
    <name evidence="2" type="ORF">EXU48_08465</name>
</gene>
<proteinExistence type="predicted"/>
<name>A0ABY2E465_9MICO</name>
<keyword evidence="3" id="KW-1185">Reference proteome</keyword>
<dbReference type="InterPro" id="IPR015943">
    <property type="entry name" value="WD40/YVTN_repeat-like_dom_sf"/>
</dbReference>
<dbReference type="InterPro" id="IPR002372">
    <property type="entry name" value="PQQ_rpt_dom"/>
</dbReference>